<dbReference type="AlphaFoldDB" id="A0AAV6VF25"/>
<evidence type="ECO:0000313" key="4">
    <source>
        <dbReference type="Proteomes" id="UP000827092"/>
    </source>
</evidence>
<reference evidence="3 4" key="1">
    <citation type="journal article" date="2022" name="Nat. Ecol. Evol.">
        <title>A masculinizing supergene underlies an exaggerated male reproductive morph in a spider.</title>
        <authorList>
            <person name="Hendrickx F."/>
            <person name="De Corte Z."/>
            <person name="Sonet G."/>
            <person name="Van Belleghem S.M."/>
            <person name="Kostlbacher S."/>
            <person name="Vangestel C."/>
        </authorList>
    </citation>
    <scope>NUCLEOTIDE SEQUENCE [LARGE SCALE GENOMIC DNA]</scope>
    <source>
        <strain evidence="3">W744_W776</strain>
    </source>
</reference>
<protein>
    <recommendedName>
        <fullName evidence="2">Sperm microtubule inner protein 1 C-terminal domain-containing protein</fullName>
    </recommendedName>
</protein>
<evidence type="ECO:0000256" key="1">
    <source>
        <dbReference type="SAM" id="MobiDB-lite"/>
    </source>
</evidence>
<evidence type="ECO:0000313" key="3">
    <source>
        <dbReference type="EMBL" id="KAG8194231.1"/>
    </source>
</evidence>
<gene>
    <name evidence="3" type="ORF">JTE90_024562</name>
</gene>
<dbReference type="InterPro" id="IPR054323">
    <property type="entry name" value="SPMIP1_C"/>
</dbReference>
<dbReference type="PANTHER" id="PTHR35826:SF1">
    <property type="entry name" value="PROTEIN ATP6V1FNB-LIKE"/>
    <property type="match status" value="1"/>
</dbReference>
<sequence length="192" mass="22709">MAREKMFNAEFQKAFTECILKENQVRREWHRKYGVVSRITGLVNWDADPDEDMIDDNACDHTRIKPVQNKHTAYNSAQSLEVLQRYPSSTEPVRYHHSPKRPPPTEKSFSALKTSQLKTIPRVEKPPKVMKPITKECKELLSLGSSRVYLKHRYEKPPMERFRFPMLSSWQYGWDNEQQTESYCPKHKLNIN</sequence>
<accession>A0AAV6VF25</accession>
<dbReference type="Pfam" id="PF22589">
    <property type="entry name" value="SPMIP1"/>
    <property type="match status" value="1"/>
</dbReference>
<keyword evidence="4" id="KW-1185">Reference proteome</keyword>
<organism evidence="3 4">
    <name type="scientific">Oedothorax gibbosus</name>
    <dbReference type="NCBI Taxonomy" id="931172"/>
    <lineage>
        <taxon>Eukaryota</taxon>
        <taxon>Metazoa</taxon>
        <taxon>Ecdysozoa</taxon>
        <taxon>Arthropoda</taxon>
        <taxon>Chelicerata</taxon>
        <taxon>Arachnida</taxon>
        <taxon>Araneae</taxon>
        <taxon>Araneomorphae</taxon>
        <taxon>Entelegynae</taxon>
        <taxon>Araneoidea</taxon>
        <taxon>Linyphiidae</taxon>
        <taxon>Erigoninae</taxon>
        <taxon>Oedothorax</taxon>
    </lineage>
</organism>
<comment type="caution">
    <text evidence="3">The sequence shown here is derived from an EMBL/GenBank/DDBJ whole genome shotgun (WGS) entry which is preliminary data.</text>
</comment>
<proteinExistence type="predicted"/>
<dbReference type="EMBL" id="JAFNEN010000106">
    <property type="protein sequence ID" value="KAG8194231.1"/>
    <property type="molecule type" value="Genomic_DNA"/>
</dbReference>
<evidence type="ECO:0000259" key="2">
    <source>
        <dbReference type="Pfam" id="PF22589"/>
    </source>
</evidence>
<feature type="domain" description="Sperm microtubule inner protein 1 C-terminal" evidence="2">
    <location>
        <begin position="100"/>
        <end position="182"/>
    </location>
</feature>
<feature type="region of interest" description="Disordered" evidence="1">
    <location>
        <begin position="88"/>
        <end position="109"/>
    </location>
</feature>
<name>A0AAV6VF25_9ARAC</name>
<dbReference type="Proteomes" id="UP000827092">
    <property type="component" value="Unassembled WGS sequence"/>
</dbReference>
<dbReference type="PANTHER" id="PTHR35826">
    <property type="entry name" value="PROTEIN ATP6V1FNB-LIKE"/>
    <property type="match status" value="1"/>
</dbReference>